<dbReference type="Proteomes" id="UP000032679">
    <property type="component" value="Unassembled WGS sequence"/>
</dbReference>
<name>A0A0D6MP22_9PROT</name>
<gene>
    <name evidence="1" type="ORF">Tasa_048_057</name>
</gene>
<accession>A0A0D6MP22</accession>
<dbReference type="EMBL" id="BALE01000048">
    <property type="protein sequence ID" value="GAN55432.1"/>
    <property type="molecule type" value="Genomic_DNA"/>
</dbReference>
<organism evidence="1 2">
    <name type="scientific">Tanticharoenia sakaeratensis NBRC 103193</name>
    <dbReference type="NCBI Taxonomy" id="1231623"/>
    <lineage>
        <taxon>Bacteria</taxon>
        <taxon>Pseudomonadati</taxon>
        <taxon>Pseudomonadota</taxon>
        <taxon>Alphaproteobacteria</taxon>
        <taxon>Acetobacterales</taxon>
        <taxon>Acetobacteraceae</taxon>
        <taxon>Tanticharoenia</taxon>
    </lineage>
</organism>
<sequence length="310" mass="35247">MAEVRVIMMQRDEGDTLARWIAHYGGLFGLPNLSIMDNGSTDPFTLALLREAELGGAKIYWGFDTPHDFHNKGGHFGNIVIHWDAEYAYDFALPVDCDEILAVFTDEGLSTEHEAIHAEFDRLLGMKTSLRIDMSLFNVPERPGWFAPVRHFHKGFLASRTIEIIDNGHHEPISRAAPGFETTRFTYLHNHNSAYAAWRKKLRRKFPAGVDPDDPEAIRAYEAQPRAEGAHLMRAWTMSRKAYLGQYDADLLIHHGDGGTFTMLQRPQDGLHAWDNDAYRDANPDVRGYALTALHHYVRYGFLEGRPLTL</sequence>
<dbReference type="Pfam" id="PF13704">
    <property type="entry name" value="Glyco_tranf_2_4"/>
    <property type="match status" value="1"/>
</dbReference>
<dbReference type="RefSeq" id="WP_148506011.1">
    <property type="nucleotide sequence ID" value="NZ_BALE01000048.1"/>
</dbReference>
<dbReference type="AlphaFoldDB" id="A0A0D6MP22"/>
<evidence type="ECO:0000313" key="1">
    <source>
        <dbReference type="EMBL" id="GAN55432.1"/>
    </source>
</evidence>
<dbReference type="OrthoDB" id="8245240at2"/>
<keyword evidence="2" id="KW-1185">Reference proteome</keyword>
<protein>
    <recommendedName>
        <fullName evidence="3">Glycosyltransferase</fullName>
    </recommendedName>
</protein>
<proteinExistence type="predicted"/>
<reference evidence="1 2" key="1">
    <citation type="submission" date="2012-10" db="EMBL/GenBank/DDBJ databases">
        <title>Genome sequencing of Tanticharoenia sakaeratensis NBRC 103193.</title>
        <authorList>
            <person name="Azuma Y."/>
            <person name="Hadano H."/>
            <person name="Hirakawa H."/>
            <person name="Matsushita K."/>
        </authorList>
    </citation>
    <scope>NUCLEOTIDE SEQUENCE [LARGE SCALE GENOMIC DNA]</scope>
    <source>
        <strain evidence="1 2">NBRC 103193</strain>
    </source>
</reference>
<comment type="caution">
    <text evidence="1">The sequence shown here is derived from an EMBL/GenBank/DDBJ whole genome shotgun (WGS) entry which is preliminary data.</text>
</comment>
<evidence type="ECO:0008006" key="3">
    <source>
        <dbReference type="Google" id="ProtNLM"/>
    </source>
</evidence>
<evidence type="ECO:0000313" key="2">
    <source>
        <dbReference type="Proteomes" id="UP000032679"/>
    </source>
</evidence>